<protein>
    <submittedName>
        <fullName evidence="8">S8 family peptidase</fullName>
    </submittedName>
</protein>
<dbReference type="SUPFAM" id="SSF52743">
    <property type="entry name" value="Subtilisin-like"/>
    <property type="match status" value="1"/>
</dbReference>
<dbReference type="InterPro" id="IPR023827">
    <property type="entry name" value="Peptidase_S8_Asp-AS"/>
</dbReference>
<accession>A0A9D1EJZ2</accession>
<feature type="active site" description="Charge relay system" evidence="5">
    <location>
        <position position="225"/>
    </location>
</feature>
<dbReference type="InterPro" id="IPR036852">
    <property type="entry name" value="Peptidase_S8/S53_dom_sf"/>
</dbReference>
<evidence type="ECO:0000313" key="8">
    <source>
        <dbReference type="EMBL" id="HIR93438.1"/>
    </source>
</evidence>
<feature type="domain" description="Peptidase S8/S53" evidence="7">
    <location>
        <begin position="12"/>
        <end position="271"/>
    </location>
</feature>
<dbReference type="Proteomes" id="UP000886841">
    <property type="component" value="Unassembled WGS sequence"/>
</dbReference>
<keyword evidence="3 5" id="KW-0378">Hydrolase</keyword>
<feature type="active site" description="Charge relay system" evidence="5">
    <location>
        <position position="21"/>
    </location>
</feature>
<dbReference type="InterPro" id="IPR050131">
    <property type="entry name" value="Peptidase_S8_subtilisin-like"/>
</dbReference>
<feature type="active site" description="Charge relay system" evidence="5">
    <location>
        <position position="53"/>
    </location>
</feature>
<organism evidence="8 9">
    <name type="scientific">Candidatus Egerieimonas intestinavium</name>
    <dbReference type="NCBI Taxonomy" id="2840777"/>
    <lineage>
        <taxon>Bacteria</taxon>
        <taxon>Bacillati</taxon>
        <taxon>Bacillota</taxon>
        <taxon>Clostridia</taxon>
        <taxon>Lachnospirales</taxon>
        <taxon>Lachnospiraceae</taxon>
        <taxon>Lachnospiraceae incertae sedis</taxon>
        <taxon>Candidatus Egerieimonas</taxon>
    </lineage>
</organism>
<dbReference type="InterPro" id="IPR000209">
    <property type="entry name" value="Peptidase_S8/S53_dom"/>
</dbReference>
<dbReference type="PROSITE" id="PS00137">
    <property type="entry name" value="SUBTILASE_HIS"/>
    <property type="match status" value="1"/>
</dbReference>
<dbReference type="InterPro" id="IPR023828">
    <property type="entry name" value="Peptidase_S8_Ser-AS"/>
</dbReference>
<dbReference type="Pfam" id="PF00082">
    <property type="entry name" value="Peptidase_S8"/>
    <property type="match status" value="1"/>
</dbReference>
<sequence length="281" mass="29849">MTQQNHRALWTGKGVGVAVLDTGIFPHVDFDRRIAVFKDFLGGRLSPYDDNGHGTHVAGILAGSGAASGGRYRGAAPGCHLAAVKVLDHKGNGQKQDVIKALAWVAENRERYNLRIVNISVGTTEKNRNHSSLIQAVEQIWDLGLVVVTAAGNMGPAPGSVTAPGCSRKVITVGSSDMIAGRESVSGAGPTRECVVKPDIVTRGQEIVSCAPGGEVNYAVKSGTSMSTPRISGAIACMLEKDPRLTNLEIKMLLRESARDLGYSKNQQGWGAFDREKFLSL</sequence>
<keyword evidence="2 5" id="KW-0645">Protease</keyword>
<comment type="caution">
    <text evidence="8">The sequence shown here is derived from an EMBL/GenBank/DDBJ whole genome shotgun (WGS) entry which is preliminary data.</text>
</comment>
<dbReference type="PROSITE" id="PS00136">
    <property type="entry name" value="SUBTILASE_ASP"/>
    <property type="match status" value="1"/>
</dbReference>
<evidence type="ECO:0000313" key="9">
    <source>
        <dbReference type="Proteomes" id="UP000886841"/>
    </source>
</evidence>
<dbReference type="GO" id="GO:0006508">
    <property type="term" value="P:proteolysis"/>
    <property type="evidence" value="ECO:0007669"/>
    <property type="project" value="UniProtKB-KW"/>
</dbReference>
<dbReference type="PANTHER" id="PTHR43806:SF11">
    <property type="entry name" value="CEREVISIN-RELATED"/>
    <property type="match status" value="1"/>
</dbReference>
<evidence type="ECO:0000256" key="6">
    <source>
        <dbReference type="RuleBase" id="RU003355"/>
    </source>
</evidence>
<evidence type="ECO:0000259" key="7">
    <source>
        <dbReference type="Pfam" id="PF00082"/>
    </source>
</evidence>
<dbReference type="AlphaFoldDB" id="A0A9D1EJZ2"/>
<evidence type="ECO:0000256" key="2">
    <source>
        <dbReference type="ARBA" id="ARBA00022670"/>
    </source>
</evidence>
<dbReference type="Gene3D" id="3.40.50.200">
    <property type="entry name" value="Peptidase S8/S53 domain"/>
    <property type="match status" value="1"/>
</dbReference>
<gene>
    <name evidence="8" type="ORF">IAB98_08490</name>
</gene>
<reference evidence="8" key="2">
    <citation type="journal article" date="2021" name="PeerJ">
        <title>Extensive microbial diversity within the chicken gut microbiome revealed by metagenomics and culture.</title>
        <authorList>
            <person name="Gilroy R."/>
            <person name="Ravi A."/>
            <person name="Getino M."/>
            <person name="Pursley I."/>
            <person name="Horton D.L."/>
            <person name="Alikhan N.F."/>
            <person name="Baker D."/>
            <person name="Gharbi K."/>
            <person name="Hall N."/>
            <person name="Watson M."/>
            <person name="Adriaenssens E.M."/>
            <person name="Foster-Nyarko E."/>
            <person name="Jarju S."/>
            <person name="Secka A."/>
            <person name="Antonio M."/>
            <person name="Oren A."/>
            <person name="Chaudhuri R.R."/>
            <person name="La Ragione R."/>
            <person name="Hildebrand F."/>
            <person name="Pallen M.J."/>
        </authorList>
    </citation>
    <scope>NUCLEOTIDE SEQUENCE</scope>
    <source>
        <strain evidence="8">ChiSxjej1B13-7041</strain>
    </source>
</reference>
<dbReference type="PROSITE" id="PS00138">
    <property type="entry name" value="SUBTILASE_SER"/>
    <property type="match status" value="1"/>
</dbReference>
<proteinExistence type="inferred from homology"/>
<name>A0A9D1EJZ2_9FIRM</name>
<dbReference type="InterPro" id="IPR022398">
    <property type="entry name" value="Peptidase_S8_His-AS"/>
</dbReference>
<dbReference type="CDD" id="cd07487">
    <property type="entry name" value="Peptidases_S8_1"/>
    <property type="match status" value="1"/>
</dbReference>
<evidence type="ECO:0000256" key="4">
    <source>
        <dbReference type="ARBA" id="ARBA00022825"/>
    </source>
</evidence>
<dbReference type="PANTHER" id="PTHR43806">
    <property type="entry name" value="PEPTIDASE S8"/>
    <property type="match status" value="1"/>
</dbReference>
<dbReference type="GO" id="GO:0004252">
    <property type="term" value="F:serine-type endopeptidase activity"/>
    <property type="evidence" value="ECO:0007669"/>
    <property type="project" value="UniProtKB-UniRule"/>
</dbReference>
<dbReference type="PRINTS" id="PR00723">
    <property type="entry name" value="SUBTILISIN"/>
</dbReference>
<dbReference type="PROSITE" id="PS51892">
    <property type="entry name" value="SUBTILASE"/>
    <property type="match status" value="1"/>
</dbReference>
<evidence type="ECO:0000256" key="1">
    <source>
        <dbReference type="ARBA" id="ARBA00011073"/>
    </source>
</evidence>
<evidence type="ECO:0000256" key="3">
    <source>
        <dbReference type="ARBA" id="ARBA00022801"/>
    </source>
</evidence>
<keyword evidence="4 5" id="KW-0720">Serine protease</keyword>
<comment type="similarity">
    <text evidence="1 5 6">Belongs to the peptidase S8 family.</text>
</comment>
<reference evidence="8" key="1">
    <citation type="submission" date="2020-10" db="EMBL/GenBank/DDBJ databases">
        <authorList>
            <person name="Gilroy R."/>
        </authorList>
    </citation>
    <scope>NUCLEOTIDE SEQUENCE</scope>
    <source>
        <strain evidence="8">ChiSxjej1B13-7041</strain>
    </source>
</reference>
<evidence type="ECO:0000256" key="5">
    <source>
        <dbReference type="PROSITE-ProRule" id="PRU01240"/>
    </source>
</evidence>
<dbReference type="EMBL" id="DVHU01000076">
    <property type="protein sequence ID" value="HIR93438.1"/>
    <property type="molecule type" value="Genomic_DNA"/>
</dbReference>
<dbReference type="InterPro" id="IPR015500">
    <property type="entry name" value="Peptidase_S8_subtilisin-rel"/>
</dbReference>